<gene>
    <name evidence="1" type="ORF">L596_002635</name>
</gene>
<sequence>MASGGNPIVYSESPDHSAQIYHGGVLLSIENDGQKIHILLAVFLVWISLADTQPRPNLVFALREKVANTHFCRRVDICGEARNWFLIVECQPSMALLV</sequence>
<reference evidence="1 2" key="2">
    <citation type="journal article" date="2019" name="G3 (Bethesda)">
        <title>Hybrid Assembly of the Genome of the Entomopathogenic Nematode Steinernema carpocapsae Identifies the X-Chromosome.</title>
        <authorList>
            <person name="Serra L."/>
            <person name="Macchietto M."/>
            <person name="Macias-Munoz A."/>
            <person name="McGill C.J."/>
            <person name="Rodriguez I.M."/>
            <person name="Rodriguez B."/>
            <person name="Murad R."/>
            <person name="Mortazavi A."/>
        </authorList>
    </citation>
    <scope>NUCLEOTIDE SEQUENCE [LARGE SCALE GENOMIC DNA]</scope>
    <source>
        <strain evidence="1 2">ALL</strain>
    </source>
</reference>
<keyword evidence="2" id="KW-1185">Reference proteome</keyword>
<dbReference type="EMBL" id="AZBU02000001">
    <property type="protein sequence ID" value="TMS35183.1"/>
    <property type="molecule type" value="Genomic_DNA"/>
</dbReference>
<name>A0A4V6I7S7_STECR</name>
<reference evidence="1 2" key="1">
    <citation type="journal article" date="2015" name="Genome Biol.">
        <title>Comparative genomics of Steinernema reveals deeply conserved gene regulatory networks.</title>
        <authorList>
            <person name="Dillman A.R."/>
            <person name="Macchietto M."/>
            <person name="Porter C.F."/>
            <person name="Rogers A."/>
            <person name="Williams B."/>
            <person name="Antoshechkin I."/>
            <person name="Lee M.M."/>
            <person name="Goodwin Z."/>
            <person name="Lu X."/>
            <person name="Lewis E.E."/>
            <person name="Goodrich-Blair H."/>
            <person name="Stock S.P."/>
            <person name="Adams B.J."/>
            <person name="Sternberg P.W."/>
            <person name="Mortazavi A."/>
        </authorList>
    </citation>
    <scope>NUCLEOTIDE SEQUENCE [LARGE SCALE GENOMIC DNA]</scope>
    <source>
        <strain evidence="1 2">ALL</strain>
    </source>
</reference>
<accession>A0A4V6I7S7</accession>
<protein>
    <submittedName>
        <fullName evidence="1">Uncharacterized protein</fullName>
    </submittedName>
</protein>
<evidence type="ECO:0000313" key="1">
    <source>
        <dbReference type="EMBL" id="TMS35183.1"/>
    </source>
</evidence>
<organism evidence="1 2">
    <name type="scientific">Steinernema carpocapsae</name>
    <name type="common">Entomopathogenic nematode</name>
    <dbReference type="NCBI Taxonomy" id="34508"/>
    <lineage>
        <taxon>Eukaryota</taxon>
        <taxon>Metazoa</taxon>
        <taxon>Ecdysozoa</taxon>
        <taxon>Nematoda</taxon>
        <taxon>Chromadorea</taxon>
        <taxon>Rhabditida</taxon>
        <taxon>Tylenchina</taxon>
        <taxon>Panagrolaimomorpha</taxon>
        <taxon>Strongyloidoidea</taxon>
        <taxon>Steinernematidae</taxon>
        <taxon>Steinernema</taxon>
    </lineage>
</organism>
<dbReference type="Proteomes" id="UP000298663">
    <property type="component" value="Chromosome X"/>
</dbReference>
<evidence type="ECO:0000313" key="2">
    <source>
        <dbReference type="Proteomes" id="UP000298663"/>
    </source>
</evidence>
<dbReference type="AlphaFoldDB" id="A0A4V6I7S7"/>
<dbReference type="EMBL" id="CM016762">
    <property type="protein sequence ID" value="TMS35183.1"/>
    <property type="molecule type" value="Genomic_DNA"/>
</dbReference>
<comment type="caution">
    <text evidence="1">The sequence shown here is derived from an EMBL/GenBank/DDBJ whole genome shotgun (WGS) entry which is preliminary data.</text>
</comment>
<proteinExistence type="predicted"/>